<dbReference type="Proteomes" id="UP000429607">
    <property type="component" value="Unassembled WGS sequence"/>
</dbReference>
<gene>
    <name evidence="1" type="ORF">PR001_g28613</name>
</gene>
<feature type="non-terminal residue" evidence="1">
    <location>
        <position position="1"/>
    </location>
</feature>
<comment type="caution">
    <text evidence="1">The sequence shown here is derived from an EMBL/GenBank/DDBJ whole genome shotgun (WGS) entry which is preliminary data.</text>
</comment>
<protein>
    <submittedName>
        <fullName evidence="1">Uncharacterized protein</fullName>
    </submittedName>
</protein>
<reference evidence="1 2" key="1">
    <citation type="submission" date="2018-09" db="EMBL/GenBank/DDBJ databases">
        <title>Genomic investigation of the strawberry pathogen Phytophthora fragariae indicates pathogenicity is determined by transcriptional variation in three key races.</title>
        <authorList>
            <person name="Adams T.M."/>
            <person name="Armitage A.D."/>
            <person name="Sobczyk M.K."/>
            <person name="Bates H.J."/>
            <person name="Dunwell J.M."/>
            <person name="Nellist C.F."/>
            <person name="Harrison R.J."/>
        </authorList>
    </citation>
    <scope>NUCLEOTIDE SEQUENCE [LARGE SCALE GENOMIC DNA]</scope>
    <source>
        <strain evidence="1 2">SCRP249</strain>
    </source>
</reference>
<organism evidence="1 2">
    <name type="scientific">Phytophthora rubi</name>
    <dbReference type="NCBI Taxonomy" id="129364"/>
    <lineage>
        <taxon>Eukaryota</taxon>
        <taxon>Sar</taxon>
        <taxon>Stramenopiles</taxon>
        <taxon>Oomycota</taxon>
        <taxon>Peronosporomycetes</taxon>
        <taxon>Peronosporales</taxon>
        <taxon>Peronosporaceae</taxon>
        <taxon>Phytophthora</taxon>
    </lineage>
</organism>
<proteinExistence type="predicted"/>
<dbReference type="AlphaFoldDB" id="A0A6A3H9D9"/>
<accession>A0A6A3H9D9</accession>
<evidence type="ECO:0000313" key="2">
    <source>
        <dbReference type="Proteomes" id="UP000429607"/>
    </source>
</evidence>
<evidence type="ECO:0000313" key="1">
    <source>
        <dbReference type="EMBL" id="KAE8965790.1"/>
    </source>
</evidence>
<dbReference type="EMBL" id="QXFV01005229">
    <property type="protein sequence ID" value="KAE8965790.1"/>
    <property type="molecule type" value="Genomic_DNA"/>
</dbReference>
<name>A0A6A3H9D9_9STRA</name>
<sequence>KTISSKVTVDKSVVGNRYQALKSYPDGSVAYLSKGKTDTSVQVVRFFGC</sequence>